<feature type="transmembrane region" description="Helical" evidence="1">
    <location>
        <begin position="528"/>
        <end position="551"/>
    </location>
</feature>
<accession>A0A8I2YNX1</accession>
<keyword evidence="1" id="KW-0812">Transmembrane</keyword>
<evidence type="ECO:0000313" key="2">
    <source>
        <dbReference type="EMBL" id="KAG6374503.1"/>
    </source>
</evidence>
<evidence type="ECO:0000313" key="3">
    <source>
        <dbReference type="Proteomes" id="UP000683000"/>
    </source>
</evidence>
<organism evidence="2 3">
    <name type="scientific">Boletus reticuloceps</name>
    <dbReference type="NCBI Taxonomy" id="495285"/>
    <lineage>
        <taxon>Eukaryota</taxon>
        <taxon>Fungi</taxon>
        <taxon>Dikarya</taxon>
        <taxon>Basidiomycota</taxon>
        <taxon>Agaricomycotina</taxon>
        <taxon>Agaricomycetes</taxon>
        <taxon>Agaricomycetidae</taxon>
        <taxon>Boletales</taxon>
        <taxon>Boletineae</taxon>
        <taxon>Boletaceae</taxon>
        <taxon>Boletoideae</taxon>
        <taxon>Boletus</taxon>
    </lineage>
</organism>
<evidence type="ECO:0000256" key="1">
    <source>
        <dbReference type="SAM" id="Phobius"/>
    </source>
</evidence>
<sequence length="628" mass="68608">MEPRALHALEFTVAIIGQTLLLAAGWGFLGTVFVQNPLTAPDRLADFIYSKPTVTTWIVTLVATVASVATATFLSIAFKEALRHRMHKSISLIHLSGGIALTRMSFVINFRHLIPTLMTLVVFGLTKLLVSSWTALLTPTPVTWSVDASGWELDLTSTWFESALQQELAKSGVALVRGNSTEIFNLDGVLSGIAAAQYSFGHPGIFNFNGAKYNISTGGVLPAVPGYNGTTELVSNNNTGLAFAGGQVPTHLHVDFSEGQTTQGQSQNFTLQQQGLTANVTCRRSNSTADSLNFRSSFNPIPIPLADGTIDYWLWVWNITGDCSEGQPSVQHYVTQSNSSTVPQTSSSGFLSFVVCPYPLQQTGLSWEHFTVAMNASWRYGFLPLTVCEINPLVTTSLVSYSNGVINTTVISSKSLDSSNSSLVQLLAAIVNHQSVTTQGLTTNAIGDALYAIYVSASGKNLTSAEELIDLLLRELEQYWRGVIEFSGTFLRSAFSAYPREVPTEAQMPVRGLETILTMGWYRQSATWGFTILPITTVALMMYAAVAYTLWHVFTEGCQESFHMFDPSNPIHLMMASSARDSHDTKDNLDDWLAGFERGGISRNEKLRVQVTNVAAYHKRFKVINGLD</sequence>
<dbReference type="Proteomes" id="UP000683000">
    <property type="component" value="Unassembled WGS sequence"/>
</dbReference>
<keyword evidence="1" id="KW-1133">Transmembrane helix</keyword>
<feature type="transmembrane region" description="Helical" evidence="1">
    <location>
        <begin position="114"/>
        <end position="136"/>
    </location>
</feature>
<dbReference type="OrthoDB" id="3351168at2759"/>
<dbReference type="AlphaFoldDB" id="A0A8I2YNX1"/>
<feature type="transmembrane region" description="Helical" evidence="1">
    <location>
        <begin position="54"/>
        <end position="78"/>
    </location>
</feature>
<gene>
    <name evidence="2" type="ORF">JVT61DRAFT_4547</name>
</gene>
<feature type="transmembrane region" description="Helical" evidence="1">
    <location>
        <begin position="12"/>
        <end position="34"/>
    </location>
</feature>
<proteinExistence type="predicted"/>
<keyword evidence="1" id="KW-0472">Membrane</keyword>
<evidence type="ECO:0008006" key="4">
    <source>
        <dbReference type="Google" id="ProtNLM"/>
    </source>
</evidence>
<comment type="caution">
    <text evidence="2">The sequence shown here is derived from an EMBL/GenBank/DDBJ whole genome shotgun (WGS) entry which is preliminary data.</text>
</comment>
<reference evidence="2" key="1">
    <citation type="submission" date="2021-03" db="EMBL/GenBank/DDBJ databases">
        <title>Evolutionary innovations through gain and loss of genes in the ectomycorrhizal Boletales.</title>
        <authorList>
            <person name="Wu G."/>
            <person name="Miyauchi S."/>
            <person name="Morin E."/>
            <person name="Yang Z.-L."/>
            <person name="Xu J."/>
            <person name="Martin F.M."/>
        </authorList>
    </citation>
    <scope>NUCLEOTIDE SEQUENCE</scope>
    <source>
        <strain evidence="2">BR01</strain>
    </source>
</reference>
<keyword evidence="3" id="KW-1185">Reference proteome</keyword>
<name>A0A8I2YNX1_9AGAM</name>
<dbReference type="EMBL" id="JAGFBS010000018">
    <property type="protein sequence ID" value="KAG6374503.1"/>
    <property type="molecule type" value="Genomic_DNA"/>
</dbReference>
<protein>
    <recommendedName>
        <fullName evidence="4">Transmembrane protein</fullName>
    </recommendedName>
</protein>